<dbReference type="InterPro" id="IPR020256">
    <property type="entry name" value="Spore_coat_CotJA"/>
</dbReference>
<dbReference type="Proteomes" id="UP000184310">
    <property type="component" value="Unassembled WGS sequence"/>
</dbReference>
<dbReference type="Pfam" id="PF11007">
    <property type="entry name" value="CotJA"/>
    <property type="match status" value="1"/>
</dbReference>
<reference evidence="1 2" key="1">
    <citation type="submission" date="2016-11" db="EMBL/GenBank/DDBJ databases">
        <authorList>
            <person name="Jaros S."/>
            <person name="Januszkiewicz K."/>
            <person name="Wedrychowicz H."/>
        </authorList>
    </citation>
    <scope>NUCLEOTIDE SEQUENCE [LARGE SCALE GENOMIC DNA]</scope>
    <source>
        <strain evidence="1 2">DSM 21758</strain>
    </source>
</reference>
<proteinExistence type="predicted"/>
<name>A0A1M6N9C8_9CLOT</name>
<keyword evidence="2" id="KW-1185">Reference proteome</keyword>
<dbReference type="AlphaFoldDB" id="A0A1M6N9C8"/>
<protein>
    <submittedName>
        <fullName evidence="1">Spore coat associated protein JA (CotJA)</fullName>
    </submittedName>
</protein>
<dbReference type="PROSITE" id="PS51257">
    <property type="entry name" value="PROKAR_LIPOPROTEIN"/>
    <property type="match status" value="1"/>
</dbReference>
<gene>
    <name evidence="1" type="ORF">SAMN02745163_02833</name>
</gene>
<dbReference type="EMBL" id="FQZB01000012">
    <property type="protein sequence ID" value="SHJ92319.1"/>
    <property type="molecule type" value="Genomic_DNA"/>
</dbReference>
<sequence>MKQMKSKENTQQYFIGSSCIPQETTIKNVRLAAAYVPYEILCTLFTPLEALKKGTAFPELYSPYKKEENVEPKKRGKHYER</sequence>
<organism evidence="1 2">
    <name type="scientific">Clostridium cavendishii DSM 21758</name>
    <dbReference type="NCBI Taxonomy" id="1121302"/>
    <lineage>
        <taxon>Bacteria</taxon>
        <taxon>Bacillati</taxon>
        <taxon>Bacillota</taxon>
        <taxon>Clostridia</taxon>
        <taxon>Eubacteriales</taxon>
        <taxon>Clostridiaceae</taxon>
        <taxon>Clostridium</taxon>
    </lineage>
</organism>
<dbReference type="STRING" id="1121302.SAMN02745163_02833"/>
<accession>A0A1M6N9C8</accession>
<evidence type="ECO:0000313" key="2">
    <source>
        <dbReference type="Proteomes" id="UP000184310"/>
    </source>
</evidence>
<evidence type="ECO:0000313" key="1">
    <source>
        <dbReference type="EMBL" id="SHJ92319.1"/>
    </source>
</evidence>